<name>A0A1I8HAZ3_9PLAT</name>
<sequence>MDKHGNELRQPINAQQLISQLIGQPISDIDARVTALCALNSKRFALGTGGGSRHTLQSRRRICAAFDGVHQSAMSRSGGPVMGGDCGAAAAARQMRKCSTDMRTKLNEMFDATDEDPDTVRSFIIVSGSKLEQQEMDDDAGDNEAMDTESVLVDEELDESKQTKEAGFLAVFQDDLLEQNALLRDYLRRRDELMPAATTSNT</sequence>
<proteinExistence type="predicted"/>
<dbReference type="WBParaSite" id="maker-uti_cns_0005363-snap-gene-0.12-mRNA-1">
    <property type="protein sequence ID" value="maker-uti_cns_0005363-snap-gene-0.12-mRNA-1"/>
    <property type="gene ID" value="maker-uti_cns_0005363-snap-gene-0.12"/>
</dbReference>
<reference evidence="2" key="1">
    <citation type="submission" date="2016-11" db="UniProtKB">
        <authorList>
            <consortium name="WormBaseParasite"/>
        </authorList>
    </citation>
    <scope>IDENTIFICATION</scope>
</reference>
<keyword evidence="1" id="KW-1185">Reference proteome</keyword>
<accession>A0A1I8HAZ3</accession>
<evidence type="ECO:0000313" key="1">
    <source>
        <dbReference type="Proteomes" id="UP000095280"/>
    </source>
</evidence>
<organism evidence="1 2">
    <name type="scientific">Macrostomum lignano</name>
    <dbReference type="NCBI Taxonomy" id="282301"/>
    <lineage>
        <taxon>Eukaryota</taxon>
        <taxon>Metazoa</taxon>
        <taxon>Spiralia</taxon>
        <taxon>Lophotrochozoa</taxon>
        <taxon>Platyhelminthes</taxon>
        <taxon>Rhabditophora</taxon>
        <taxon>Macrostomorpha</taxon>
        <taxon>Macrostomida</taxon>
        <taxon>Macrostomidae</taxon>
        <taxon>Macrostomum</taxon>
    </lineage>
</organism>
<dbReference type="Proteomes" id="UP000095280">
    <property type="component" value="Unplaced"/>
</dbReference>
<dbReference type="AlphaFoldDB" id="A0A1I8HAZ3"/>
<evidence type="ECO:0000313" key="2">
    <source>
        <dbReference type="WBParaSite" id="maker-uti_cns_0005363-snap-gene-0.12-mRNA-1"/>
    </source>
</evidence>
<protein>
    <submittedName>
        <fullName evidence="2">Expressed conserved protein</fullName>
    </submittedName>
</protein>